<accession>A0A7S2XI13</accession>
<dbReference type="EMBL" id="HBHP01037688">
    <property type="protein sequence ID" value="CAD9779095.1"/>
    <property type="molecule type" value="Transcribed_RNA"/>
</dbReference>
<evidence type="ECO:0000313" key="8">
    <source>
        <dbReference type="EMBL" id="CAD9779095.1"/>
    </source>
</evidence>
<evidence type="ECO:0000256" key="2">
    <source>
        <dbReference type="ARBA" id="ARBA00022692"/>
    </source>
</evidence>
<dbReference type="Pfam" id="PF20520">
    <property type="entry name" value="Ac45-VOA1_TM"/>
    <property type="match status" value="1"/>
</dbReference>
<organism evidence="8">
    <name type="scientific">Lotharella oceanica</name>
    <dbReference type="NCBI Taxonomy" id="641309"/>
    <lineage>
        <taxon>Eukaryota</taxon>
        <taxon>Sar</taxon>
        <taxon>Rhizaria</taxon>
        <taxon>Cercozoa</taxon>
        <taxon>Chlorarachniophyceae</taxon>
        <taxon>Lotharella</taxon>
    </lineage>
</organism>
<keyword evidence="4 5" id="KW-0472">Membrane</keyword>
<evidence type="ECO:0000256" key="1">
    <source>
        <dbReference type="ARBA" id="ARBA00004167"/>
    </source>
</evidence>
<keyword evidence="3 5" id="KW-1133">Transmembrane helix</keyword>
<proteinExistence type="predicted"/>
<keyword evidence="2 5" id="KW-0812">Transmembrane</keyword>
<name>A0A7S2XI13_9EUKA</name>
<feature type="chain" id="PRO_5031108324" description="V-type proton ATPase subunit S1/VOA1 transmembrane domain-containing protein" evidence="6">
    <location>
        <begin position="17"/>
        <end position="313"/>
    </location>
</feature>
<gene>
    <name evidence="8" type="ORF">LSP00402_LOCUS23112</name>
</gene>
<evidence type="ECO:0000256" key="3">
    <source>
        <dbReference type="ARBA" id="ARBA00022989"/>
    </source>
</evidence>
<evidence type="ECO:0000256" key="5">
    <source>
        <dbReference type="SAM" id="Phobius"/>
    </source>
</evidence>
<feature type="signal peptide" evidence="6">
    <location>
        <begin position="1"/>
        <end position="16"/>
    </location>
</feature>
<dbReference type="InterPro" id="IPR046756">
    <property type="entry name" value="VAS1/VOA1_TM"/>
</dbReference>
<evidence type="ECO:0000259" key="7">
    <source>
        <dbReference type="Pfam" id="PF20520"/>
    </source>
</evidence>
<comment type="subcellular location">
    <subcellularLocation>
        <location evidence="1">Membrane</location>
        <topology evidence="1">Single-pass membrane protein</topology>
    </subcellularLocation>
</comment>
<reference evidence="8" key="1">
    <citation type="submission" date="2021-01" db="EMBL/GenBank/DDBJ databases">
        <authorList>
            <person name="Corre E."/>
            <person name="Pelletier E."/>
            <person name="Niang G."/>
            <person name="Scheremetjew M."/>
            <person name="Finn R."/>
            <person name="Kale V."/>
            <person name="Holt S."/>
            <person name="Cochrane G."/>
            <person name="Meng A."/>
            <person name="Brown T."/>
            <person name="Cohen L."/>
        </authorList>
    </citation>
    <scope>NUCLEOTIDE SEQUENCE</scope>
    <source>
        <strain evidence="8">CCMP622</strain>
    </source>
</reference>
<evidence type="ECO:0000256" key="6">
    <source>
        <dbReference type="SAM" id="SignalP"/>
    </source>
</evidence>
<protein>
    <recommendedName>
        <fullName evidence="7">V-type proton ATPase subunit S1/VOA1 transmembrane domain-containing protein</fullName>
    </recommendedName>
</protein>
<keyword evidence="6" id="KW-0732">Signal</keyword>
<dbReference type="GO" id="GO:0016020">
    <property type="term" value="C:membrane"/>
    <property type="evidence" value="ECO:0007669"/>
    <property type="project" value="UniProtKB-SubCell"/>
</dbReference>
<sequence length="313" mass="34388">MAFIAVALLTLPAVSAAMLSTSTSPALFWSGQMQFTGHHTISEPMSSAKMEEYARDIVVQRKKSQMLHSDHVSTIAPEVFLSVTFKKASPKFLADMIGSFDSKTPSLLENLVRSSSSSLAFSRVSLEDKYRSFASMIATHMAPKAQRIEFEADGSQDSCNKILESLDGKTDLFSNSRADMVSVTFVANDKQANEQCLKQVNDKVAALSNGKYVSFLAADSVEPITVAFPTEGHRHASFAGHSSKLHHSVRTLAVNTQGEPGTGLIEYITPQIFIGVLFSLMLLSFVYVGVISMMSIYVPMRFEKRKFKIGKIY</sequence>
<evidence type="ECO:0000256" key="4">
    <source>
        <dbReference type="ARBA" id="ARBA00023136"/>
    </source>
</evidence>
<dbReference type="AlphaFoldDB" id="A0A7S2XI13"/>
<feature type="transmembrane region" description="Helical" evidence="5">
    <location>
        <begin position="272"/>
        <end position="298"/>
    </location>
</feature>
<feature type="domain" description="V-type proton ATPase subunit S1/VOA1 transmembrane" evidence="7">
    <location>
        <begin position="267"/>
        <end position="304"/>
    </location>
</feature>